<dbReference type="PANTHER" id="PTHR35011:SF10">
    <property type="entry name" value="TRAP TRANSPORTER SMALL PERMEASE PROTEIN"/>
    <property type="match status" value="1"/>
</dbReference>
<evidence type="ECO:0000313" key="11">
    <source>
        <dbReference type="EMBL" id="ETX28481.1"/>
    </source>
</evidence>
<dbReference type="EMBL" id="JAME01000018">
    <property type="protein sequence ID" value="ETX28481.1"/>
    <property type="molecule type" value="Genomic_DNA"/>
</dbReference>
<comment type="function">
    <text evidence="9">Part of the tripartite ATP-independent periplasmic (TRAP) transport system.</text>
</comment>
<evidence type="ECO:0000256" key="7">
    <source>
        <dbReference type="ARBA" id="ARBA00023136"/>
    </source>
</evidence>
<dbReference type="eggNOG" id="COG4665">
    <property type="taxonomic scope" value="Bacteria"/>
</dbReference>
<keyword evidence="4 9" id="KW-0997">Cell inner membrane</keyword>
<keyword evidence="2 9" id="KW-0813">Transport</keyword>
<proteinExistence type="inferred from homology"/>
<evidence type="ECO:0000256" key="4">
    <source>
        <dbReference type="ARBA" id="ARBA00022519"/>
    </source>
</evidence>
<evidence type="ECO:0000259" key="10">
    <source>
        <dbReference type="Pfam" id="PF04290"/>
    </source>
</evidence>
<protein>
    <recommendedName>
        <fullName evidence="9">TRAP transporter small permease protein</fullName>
    </recommendedName>
</protein>
<dbReference type="GO" id="GO:0005886">
    <property type="term" value="C:plasma membrane"/>
    <property type="evidence" value="ECO:0007669"/>
    <property type="project" value="UniProtKB-SubCell"/>
</dbReference>
<comment type="similarity">
    <text evidence="8 9">Belongs to the TRAP transporter small permease family.</text>
</comment>
<accession>X7F8R9</accession>
<evidence type="ECO:0000313" key="12">
    <source>
        <dbReference type="Proteomes" id="UP000023430"/>
    </source>
</evidence>
<dbReference type="Proteomes" id="UP000023430">
    <property type="component" value="Unassembled WGS sequence"/>
</dbReference>
<keyword evidence="6 9" id="KW-1133">Transmembrane helix</keyword>
<evidence type="ECO:0000256" key="1">
    <source>
        <dbReference type="ARBA" id="ARBA00004429"/>
    </source>
</evidence>
<evidence type="ECO:0000256" key="9">
    <source>
        <dbReference type="RuleBase" id="RU369079"/>
    </source>
</evidence>
<evidence type="ECO:0000256" key="5">
    <source>
        <dbReference type="ARBA" id="ARBA00022692"/>
    </source>
</evidence>
<gene>
    <name evidence="11" type="ORF">RISW2_06215</name>
</gene>
<name>X7F8R9_9RHOB</name>
<feature type="domain" description="Tripartite ATP-independent periplasmic transporters DctQ component" evidence="10">
    <location>
        <begin position="32"/>
        <end position="170"/>
    </location>
</feature>
<feature type="transmembrane region" description="Helical" evidence="9">
    <location>
        <begin position="144"/>
        <end position="166"/>
    </location>
</feature>
<keyword evidence="3" id="KW-1003">Cell membrane</keyword>
<feature type="transmembrane region" description="Helical" evidence="9">
    <location>
        <begin position="102"/>
        <end position="124"/>
    </location>
</feature>
<evidence type="ECO:0000256" key="8">
    <source>
        <dbReference type="ARBA" id="ARBA00038436"/>
    </source>
</evidence>
<organism evidence="11 12">
    <name type="scientific">Roseivivax isoporae LMG 25204</name>
    <dbReference type="NCBI Taxonomy" id="1449351"/>
    <lineage>
        <taxon>Bacteria</taxon>
        <taxon>Pseudomonadati</taxon>
        <taxon>Pseudomonadota</taxon>
        <taxon>Alphaproteobacteria</taxon>
        <taxon>Rhodobacterales</taxon>
        <taxon>Roseobacteraceae</taxon>
        <taxon>Roseivivax</taxon>
    </lineage>
</organism>
<dbReference type="InterPro" id="IPR055348">
    <property type="entry name" value="DctQ"/>
</dbReference>
<dbReference type="Pfam" id="PF04290">
    <property type="entry name" value="DctQ"/>
    <property type="match status" value="1"/>
</dbReference>
<evidence type="ECO:0000256" key="2">
    <source>
        <dbReference type="ARBA" id="ARBA00022448"/>
    </source>
</evidence>
<comment type="subunit">
    <text evidence="9">The complex comprises the extracytoplasmic solute receptor protein and the two transmembrane proteins.</text>
</comment>
<sequence length="177" mass="18745">MPPDLAVPEPTPGLTPLTTAMNTAGALIVLAMVVVVNVDVFGRWLANAPLAGTLELTEMGVVAVVYLTIAHAVAGRRLTRSDALLGLLERGGRRRATSGLRLFFNLAGVFVFAVIAWGQVPRVIDAWTRGYFKGNVGIFTAPTWPLEAVMLVGSVAAGLQFLVLAVRRLRELGGTAP</sequence>
<dbReference type="GO" id="GO:0015740">
    <property type="term" value="P:C4-dicarboxylate transport"/>
    <property type="evidence" value="ECO:0007669"/>
    <property type="project" value="TreeGrafter"/>
</dbReference>
<dbReference type="AlphaFoldDB" id="X7F8R9"/>
<keyword evidence="5 9" id="KW-0812">Transmembrane</keyword>
<comment type="subcellular location">
    <subcellularLocation>
        <location evidence="1 9">Cell inner membrane</location>
        <topology evidence="1 9">Multi-pass membrane protein</topology>
    </subcellularLocation>
</comment>
<evidence type="ECO:0000256" key="3">
    <source>
        <dbReference type="ARBA" id="ARBA00022475"/>
    </source>
</evidence>
<dbReference type="InterPro" id="IPR007387">
    <property type="entry name" value="TRAP_DctQ"/>
</dbReference>
<keyword evidence="7 9" id="KW-0472">Membrane</keyword>
<comment type="caution">
    <text evidence="9">Lacks conserved residue(s) required for the propagation of feature annotation.</text>
</comment>
<dbReference type="RefSeq" id="WP_051492005.1">
    <property type="nucleotide sequence ID" value="NZ_JAME01000018.1"/>
</dbReference>
<comment type="caution">
    <text evidence="11">The sequence shown here is derived from an EMBL/GenBank/DDBJ whole genome shotgun (WGS) entry which is preliminary data.</text>
</comment>
<dbReference type="PANTHER" id="PTHR35011">
    <property type="entry name" value="2,3-DIKETO-L-GULONATE TRAP TRANSPORTER SMALL PERMEASE PROTEIN YIAM"/>
    <property type="match status" value="1"/>
</dbReference>
<reference evidence="11 12" key="1">
    <citation type="submission" date="2014-01" db="EMBL/GenBank/DDBJ databases">
        <title>Roseivivax isoporae LMG 25204 Genome Sequencing.</title>
        <authorList>
            <person name="Lai Q."/>
            <person name="Li G."/>
            <person name="Shao Z."/>
        </authorList>
    </citation>
    <scope>NUCLEOTIDE SEQUENCE [LARGE SCALE GENOMIC DNA]</scope>
    <source>
        <strain evidence="11 12">LMG 25204</strain>
    </source>
</reference>
<dbReference type="STRING" id="1449351.RISW2_06215"/>
<dbReference type="GO" id="GO:0022857">
    <property type="term" value="F:transmembrane transporter activity"/>
    <property type="evidence" value="ECO:0007669"/>
    <property type="project" value="UniProtKB-UniRule"/>
</dbReference>
<feature type="transmembrane region" description="Helical" evidence="9">
    <location>
        <begin position="20"/>
        <end position="41"/>
    </location>
</feature>
<evidence type="ECO:0000256" key="6">
    <source>
        <dbReference type="ARBA" id="ARBA00022989"/>
    </source>
</evidence>
<keyword evidence="12" id="KW-1185">Reference proteome</keyword>